<protein>
    <submittedName>
        <fullName evidence="1">Uncharacterized protein</fullName>
    </submittedName>
</protein>
<accession>A0A103Y2L3</accession>
<evidence type="ECO:0000313" key="1">
    <source>
        <dbReference type="EMBL" id="KVI01374.1"/>
    </source>
</evidence>
<reference evidence="1 2" key="1">
    <citation type="journal article" date="2016" name="Sci. Rep.">
        <title>The genome sequence of the outbreeding globe artichoke constructed de novo incorporating a phase-aware low-pass sequencing strategy of F1 progeny.</title>
        <authorList>
            <person name="Scaglione D."/>
            <person name="Reyes-Chin-Wo S."/>
            <person name="Acquadro A."/>
            <person name="Froenicke L."/>
            <person name="Portis E."/>
            <person name="Beitel C."/>
            <person name="Tirone M."/>
            <person name="Mauro R."/>
            <person name="Lo Monaco A."/>
            <person name="Mauromicale G."/>
            <person name="Faccioli P."/>
            <person name="Cattivelli L."/>
            <person name="Rieseberg L."/>
            <person name="Michelmore R."/>
            <person name="Lanteri S."/>
        </authorList>
    </citation>
    <scope>NUCLEOTIDE SEQUENCE [LARGE SCALE GENOMIC DNA]</scope>
    <source>
        <strain evidence="1">2C</strain>
    </source>
</reference>
<evidence type="ECO:0000313" key="2">
    <source>
        <dbReference type="Proteomes" id="UP000243975"/>
    </source>
</evidence>
<dbReference type="Gramene" id="KVI01374">
    <property type="protein sequence ID" value="KVI01374"/>
    <property type="gene ID" value="Ccrd_020360"/>
</dbReference>
<keyword evidence="2" id="KW-1185">Reference proteome</keyword>
<dbReference type="Proteomes" id="UP000243975">
    <property type="component" value="Unassembled WGS sequence"/>
</dbReference>
<comment type="caution">
    <text evidence="1">The sequence shown here is derived from an EMBL/GenBank/DDBJ whole genome shotgun (WGS) entry which is preliminary data.</text>
</comment>
<dbReference type="EMBL" id="LEKV01003110">
    <property type="protein sequence ID" value="KVI01374.1"/>
    <property type="molecule type" value="Genomic_DNA"/>
</dbReference>
<sequence length="89" mass="10226">MPEKNAVTWNAMISGYGLHGRAHEPRWIGERRRKDFYAVVQDRGSNPYLSITPAWLTFLVELEKHKKLSTSSRKCPLSLVPLLGFYHGN</sequence>
<organism evidence="1 2">
    <name type="scientific">Cynara cardunculus var. scolymus</name>
    <name type="common">Globe artichoke</name>
    <name type="synonym">Cynara scolymus</name>
    <dbReference type="NCBI Taxonomy" id="59895"/>
    <lineage>
        <taxon>Eukaryota</taxon>
        <taxon>Viridiplantae</taxon>
        <taxon>Streptophyta</taxon>
        <taxon>Embryophyta</taxon>
        <taxon>Tracheophyta</taxon>
        <taxon>Spermatophyta</taxon>
        <taxon>Magnoliopsida</taxon>
        <taxon>eudicotyledons</taxon>
        <taxon>Gunneridae</taxon>
        <taxon>Pentapetalae</taxon>
        <taxon>asterids</taxon>
        <taxon>campanulids</taxon>
        <taxon>Asterales</taxon>
        <taxon>Asteraceae</taxon>
        <taxon>Carduoideae</taxon>
        <taxon>Cardueae</taxon>
        <taxon>Carduinae</taxon>
        <taxon>Cynara</taxon>
    </lineage>
</organism>
<dbReference type="AlphaFoldDB" id="A0A103Y2L3"/>
<gene>
    <name evidence="1" type="ORF">Ccrd_020360</name>
</gene>
<name>A0A103Y2L3_CYNCS</name>
<proteinExistence type="predicted"/>